<proteinExistence type="predicted"/>
<gene>
    <name evidence="1" type="ORF">FK530_01570</name>
</gene>
<comment type="caution">
    <text evidence="1">The sequence shown here is derived from an EMBL/GenBank/DDBJ whole genome shotgun (WGS) entry which is preliminary data.</text>
</comment>
<name>A0A5C5S5W6_9ACTN</name>
<reference evidence="1 2" key="1">
    <citation type="submission" date="2019-06" db="EMBL/GenBank/DDBJ databases">
        <title>Tsukamurella conjunctivitidis sp. nov., Tsukamurella assacharolytica sp. nov. and Tsukamurella sputae sp. nov. isolated from patients with conjunctivitis, bacteraemia (lymphoma) and respiratory infection (sputum) in Hong Kong.</title>
        <authorList>
            <person name="Teng J.L.L."/>
            <person name="Lee H.H."/>
            <person name="Fong J.Y.H."/>
            <person name="Fok K.M.N."/>
            <person name="Lau S.K.P."/>
            <person name="Woo P.C.Y."/>
        </authorList>
    </citation>
    <scope>NUCLEOTIDE SEQUENCE [LARGE SCALE GENOMIC DNA]</scope>
    <source>
        <strain evidence="1 2">HKU72</strain>
    </source>
</reference>
<dbReference type="OrthoDB" id="9839396at2"/>
<accession>A0A5C5S5W6</accession>
<protein>
    <submittedName>
        <fullName evidence="1">Uncharacterized protein</fullName>
    </submittedName>
</protein>
<dbReference type="EMBL" id="VIGX01000001">
    <property type="protein sequence ID" value="TWS30589.1"/>
    <property type="molecule type" value="Genomic_DNA"/>
</dbReference>
<dbReference type="AlphaFoldDB" id="A0A5C5S5W6"/>
<dbReference type="RefSeq" id="WP_146485225.1">
    <property type="nucleotide sequence ID" value="NZ_VIGX01000001.1"/>
</dbReference>
<sequence>MIDDTAFETPDDDPLTARDTDLWPGGVALLYLDRPSGTLTPAQTAFVLGNDEELIEQLMLGEEDEAAQWAYDAYRIRLGDPDPDLVAASRDGEEGLEESCLEHARIATMDAQAKRYALNHLRSHPQGPPEYSILPAMEQVQNAAEAVHAPYWSCARCQELADPCPGHVATVAVAEAARDAAVAAMRAEVLAAFDAFTTAGQSPAIANRSRDHGGDRGND</sequence>
<dbReference type="Proteomes" id="UP000319375">
    <property type="component" value="Unassembled WGS sequence"/>
</dbReference>
<evidence type="ECO:0000313" key="1">
    <source>
        <dbReference type="EMBL" id="TWS30589.1"/>
    </source>
</evidence>
<organism evidence="1 2">
    <name type="scientific">Tsukamurella conjunctivitidis</name>
    <dbReference type="NCBI Taxonomy" id="2592068"/>
    <lineage>
        <taxon>Bacteria</taxon>
        <taxon>Bacillati</taxon>
        <taxon>Actinomycetota</taxon>
        <taxon>Actinomycetes</taxon>
        <taxon>Mycobacteriales</taxon>
        <taxon>Tsukamurellaceae</taxon>
        <taxon>Tsukamurella</taxon>
    </lineage>
</organism>
<keyword evidence="2" id="KW-1185">Reference proteome</keyword>
<evidence type="ECO:0000313" key="2">
    <source>
        <dbReference type="Proteomes" id="UP000319375"/>
    </source>
</evidence>